<dbReference type="Proteomes" id="UP001165080">
    <property type="component" value="Unassembled WGS sequence"/>
</dbReference>
<organism evidence="1 2">
    <name type="scientific">Pleodorina starrii</name>
    <dbReference type="NCBI Taxonomy" id="330485"/>
    <lineage>
        <taxon>Eukaryota</taxon>
        <taxon>Viridiplantae</taxon>
        <taxon>Chlorophyta</taxon>
        <taxon>core chlorophytes</taxon>
        <taxon>Chlorophyceae</taxon>
        <taxon>CS clade</taxon>
        <taxon>Chlamydomonadales</taxon>
        <taxon>Volvocaceae</taxon>
        <taxon>Pleodorina</taxon>
    </lineage>
</organism>
<evidence type="ECO:0000313" key="1">
    <source>
        <dbReference type="EMBL" id="GLC57555.1"/>
    </source>
</evidence>
<gene>
    <name evidence="1" type="primary">PLEST002736</name>
    <name evidence="1" type="ORF">PLESTB_001239800</name>
</gene>
<accession>A0A9W6F6F5</accession>
<comment type="caution">
    <text evidence="1">The sequence shown here is derived from an EMBL/GenBank/DDBJ whole genome shotgun (WGS) entry which is preliminary data.</text>
</comment>
<proteinExistence type="predicted"/>
<dbReference type="AlphaFoldDB" id="A0A9W6F6F5"/>
<keyword evidence="2" id="KW-1185">Reference proteome</keyword>
<name>A0A9W6F6F5_9CHLO</name>
<sequence length="302" mass="32603">MAIAKRHGAYMSKYLQTASFRSAFQDVGFRIGALLGSASARFASSHEQPTGVQALINAVTFADFLALLDQSIVRPEYVRNLWDQAAAGGATAQRAAVWLLTCKVEDECSAASSALGAADKTHFRINGPTFGHPNDAGRLQHELLTFIWKHPGSMIIVTQPEKLHINSLKVLANAISESGQLQLSGWPAPSKRTTFLFMARCDQARSSTDKDAVISGWGAQSPSTQASDAVYASAVVLGFRRQVDAVLPLRKLPGVLSEGSDAPSASAITDFWRGTVAQRSMQAYHMAGELLDNLMRKRKAKV</sequence>
<evidence type="ECO:0000313" key="2">
    <source>
        <dbReference type="Proteomes" id="UP001165080"/>
    </source>
</evidence>
<dbReference type="EMBL" id="BRXU01000019">
    <property type="protein sequence ID" value="GLC57555.1"/>
    <property type="molecule type" value="Genomic_DNA"/>
</dbReference>
<reference evidence="1 2" key="1">
    <citation type="journal article" date="2023" name="Commun. Biol.">
        <title>Reorganization of the ancestral sex-determining regions during the evolution of trioecy in Pleodorina starrii.</title>
        <authorList>
            <person name="Takahashi K."/>
            <person name="Suzuki S."/>
            <person name="Kawai-Toyooka H."/>
            <person name="Yamamoto K."/>
            <person name="Hamaji T."/>
            <person name="Ootsuki R."/>
            <person name="Yamaguchi H."/>
            <person name="Kawachi M."/>
            <person name="Higashiyama T."/>
            <person name="Nozaki H."/>
        </authorList>
    </citation>
    <scope>NUCLEOTIDE SEQUENCE [LARGE SCALE GENOMIC DNA]</scope>
    <source>
        <strain evidence="1 2">NIES-4479</strain>
    </source>
</reference>
<protein>
    <submittedName>
        <fullName evidence="1">Uncharacterized protein</fullName>
    </submittedName>
</protein>